<feature type="region of interest" description="Disordered" evidence="1">
    <location>
        <begin position="30"/>
        <end position="60"/>
    </location>
</feature>
<evidence type="ECO:0000313" key="3">
    <source>
        <dbReference type="Proteomes" id="UP001346869"/>
    </source>
</evidence>
<reference evidence="2 3" key="1">
    <citation type="journal article" date="2023" name="Genes (Basel)">
        <title>Chromosome-Level Genome Assembly and Circadian Gene Repertoire of the Patagonia Blennie Eleginops maclovinus-The Closest Ancestral Proxy of Antarctic Cryonotothenioids.</title>
        <authorList>
            <person name="Cheng C.C."/>
            <person name="Rivera-Colon A.G."/>
            <person name="Minhas B.F."/>
            <person name="Wilson L."/>
            <person name="Rayamajhi N."/>
            <person name="Vargas-Chacoff L."/>
            <person name="Catchen J.M."/>
        </authorList>
    </citation>
    <scope>NUCLEOTIDE SEQUENCE [LARGE SCALE GENOMIC DNA]</scope>
    <source>
        <strain evidence="2">JMC-PN-2008</strain>
    </source>
</reference>
<name>A0AAN7X8M7_ELEMC</name>
<evidence type="ECO:0000313" key="2">
    <source>
        <dbReference type="EMBL" id="KAK5857087.1"/>
    </source>
</evidence>
<feature type="compositionally biased region" description="Basic and acidic residues" evidence="1">
    <location>
        <begin position="36"/>
        <end position="48"/>
    </location>
</feature>
<evidence type="ECO:0000256" key="1">
    <source>
        <dbReference type="SAM" id="MobiDB-lite"/>
    </source>
</evidence>
<sequence length="74" mass="8485">MEERGRRRKKARLNRDSDLTVLIHQWLPAMPGFPKQRGDTNKDGHCPKEAVSAPGQERAETKESLRKCCVRIVT</sequence>
<accession>A0AAN7X8M7</accession>
<reference evidence="2 3" key="2">
    <citation type="journal article" date="2023" name="Mol. Biol. Evol.">
        <title>Genomics of Secondarily Temperate Adaptation in the Only Non-Antarctic Icefish.</title>
        <authorList>
            <person name="Rivera-Colon A.G."/>
            <person name="Rayamajhi N."/>
            <person name="Minhas B.F."/>
            <person name="Madrigal G."/>
            <person name="Bilyk K.T."/>
            <person name="Yoon V."/>
            <person name="Hune M."/>
            <person name="Gregory S."/>
            <person name="Cheng C.H.C."/>
            <person name="Catchen J.M."/>
        </authorList>
    </citation>
    <scope>NUCLEOTIDE SEQUENCE [LARGE SCALE GENOMIC DNA]</scope>
    <source>
        <strain evidence="2">JMC-PN-2008</strain>
    </source>
</reference>
<organism evidence="2 3">
    <name type="scientific">Eleginops maclovinus</name>
    <name type="common">Patagonian blennie</name>
    <name type="synonym">Eleginus maclovinus</name>
    <dbReference type="NCBI Taxonomy" id="56733"/>
    <lineage>
        <taxon>Eukaryota</taxon>
        <taxon>Metazoa</taxon>
        <taxon>Chordata</taxon>
        <taxon>Craniata</taxon>
        <taxon>Vertebrata</taxon>
        <taxon>Euteleostomi</taxon>
        <taxon>Actinopterygii</taxon>
        <taxon>Neopterygii</taxon>
        <taxon>Teleostei</taxon>
        <taxon>Neoteleostei</taxon>
        <taxon>Acanthomorphata</taxon>
        <taxon>Eupercaria</taxon>
        <taxon>Perciformes</taxon>
        <taxon>Notothenioidei</taxon>
        <taxon>Eleginopidae</taxon>
        <taxon>Eleginops</taxon>
    </lineage>
</organism>
<proteinExistence type="predicted"/>
<gene>
    <name evidence="2" type="ORF">PBY51_010353</name>
</gene>
<keyword evidence="3" id="KW-1185">Reference proteome</keyword>
<dbReference type="Proteomes" id="UP001346869">
    <property type="component" value="Unassembled WGS sequence"/>
</dbReference>
<comment type="caution">
    <text evidence="2">The sequence shown here is derived from an EMBL/GenBank/DDBJ whole genome shotgun (WGS) entry which is preliminary data.</text>
</comment>
<dbReference type="AlphaFoldDB" id="A0AAN7X8M7"/>
<protein>
    <submittedName>
        <fullName evidence="2">Uncharacterized protein</fullName>
    </submittedName>
</protein>
<dbReference type="EMBL" id="JAUZQC010000016">
    <property type="protein sequence ID" value="KAK5857087.1"/>
    <property type="molecule type" value="Genomic_DNA"/>
</dbReference>